<evidence type="ECO:0000313" key="3">
    <source>
        <dbReference type="EMBL" id="OGX84197.1"/>
    </source>
</evidence>
<dbReference type="InterPro" id="IPR012373">
    <property type="entry name" value="Ferrdict_sens_TM"/>
</dbReference>
<feature type="domain" description="Protein FecR C-terminal" evidence="2">
    <location>
        <begin position="259"/>
        <end position="325"/>
    </location>
</feature>
<evidence type="ECO:0000313" key="4">
    <source>
        <dbReference type="Proteomes" id="UP000176294"/>
    </source>
</evidence>
<reference evidence="3 4" key="1">
    <citation type="submission" date="2016-08" db="EMBL/GenBank/DDBJ databases">
        <title>Hymenobacter coccineus sp. nov., Hymenobacter lapidarius sp. nov. and Hymenobacter glacialis sp. nov., isolated from Antarctic soil.</title>
        <authorList>
            <person name="Sedlacek I."/>
            <person name="Kralova S."/>
            <person name="Kyrova K."/>
            <person name="Maslanova I."/>
            <person name="Stankova E."/>
            <person name="Vrbovska V."/>
            <person name="Nemec M."/>
            <person name="Bartak M."/>
            <person name="Svec P."/>
            <person name="Busse H.-J."/>
            <person name="Pantucek R."/>
        </authorList>
    </citation>
    <scope>NUCLEOTIDE SEQUENCE [LARGE SCALE GENOMIC DNA]</scope>
    <source>
        <strain evidence="3 4">CCM 8643</strain>
    </source>
</reference>
<dbReference type="PANTHER" id="PTHR30273:SF2">
    <property type="entry name" value="PROTEIN FECR"/>
    <property type="match status" value="1"/>
</dbReference>
<feature type="domain" description="FecR protein" evidence="1">
    <location>
        <begin position="120"/>
        <end position="206"/>
    </location>
</feature>
<evidence type="ECO:0000259" key="1">
    <source>
        <dbReference type="Pfam" id="PF04773"/>
    </source>
</evidence>
<dbReference type="AlphaFoldDB" id="A0A1G1T013"/>
<dbReference type="GO" id="GO:0016989">
    <property type="term" value="F:sigma factor antagonist activity"/>
    <property type="evidence" value="ECO:0007669"/>
    <property type="project" value="TreeGrafter"/>
</dbReference>
<organism evidence="3 4">
    <name type="scientific">Hymenobacter lapidarius</name>
    <dbReference type="NCBI Taxonomy" id="1908237"/>
    <lineage>
        <taxon>Bacteria</taxon>
        <taxon>Pseudomonadati</taxon>
        <taxon>Bacteroidota</taxon>
        <taxon>Cytophagia</taxon>
        <taxon>Cytophagales</taxon>
        <taxon>Hymenobacteraceae</taxon>
        <taxon>Hymenobacter</taxon>
    </lineage>
</organism>
<dbReference type="STRING" id="1908237.BEN47_16565"/>
<dbReference type="PIRSF" id="PIRSF018266">
    <property type="entry name" value="FecR"/>
    <property type="match status" value="1"/>
</dbReference>
<comment type="caution">
    <text evidence="3">The sequence shown here is derived from an EMBL/GenBank/DDBJ whole genome shotgun (WGS) entry which is preliminary data.</text>
</comment>
<protein>
    <submittedName>
        <fullName evidence="3">Uncharacterized protein</fullName>
    </submittedName>
</protein>
<sequence>MLKRYLHDDCTEGEAWTVDQWYEARDMPRPAGLPTPAEEAVAKEKMWQQVQYRIEPRPTRWHTPALRWAAAAVVTLGLGVAGLATRQPTASPRPASGREAAVQVRTARGWVTCTNATRRPAQVLLADGSTVALQPGSRLRYPRRFAGPDRWVELSGEAFFEVAHDAAHPFRVRTAQLETTVLGTSFTVRAFPGQAEAAVMVRTGRVRVVANAVADAQKTGRAHAGILLLPNQQVVYSPAVRELRRELVAQPAVLQPQALTFTERPVTEVLASLQTAYGVPILYDGAALASCTVSLAFGQESLDDKLSLLCKTLGATYERAHEKIIFRSRGCRGE</sequence>
<evidence type="ECO:0000259" key="2">
    <source>
        <dbReference type="Pfam" id="PF16344"/>
    </source>
</evidence>
<gene>
    <name evidence="3" type="ORF">BEN47_16565</name>
</gene>
<dbReference type="Gene3D" id="2.60.120.1440">
    <property type="match status" value="1"/>
</dbReference>
<dbReference type="EMBL" id="MDZB01000122">
    <property type="protein sequence ID" value="OGX84197.1"/>
    <property type="molecule type" value="Genomic_DNA"/>
</dbReference>
<dbReference type="InterPro" id="IPR032508">
    <property type="entry name" value="FecR_C"/>
</dbReference>
<dbReference type="Pfam" id="PF16344">
    <property type="entry name" value="FecR_C"/>
    <property type="match status" value="1"/>
</dbReference>
<dbReference type="Pfam" id="PF04773">
    <property type="entry name" value="FecR"/>
    <property type="match status" value="1"/>
</dbReference>
<accession>A0A1G1T013</accession>
<dbReference type="PANTHER" id="PTHR30273">
    <property type="entry name" value="PERIPLASMIC SIGNAL SENSOR AND SIGMA FACTOR ACTIVATOR FECR-RELATED"/>
    <property type="match status" value="1"/>
</dbReference>
<proteinExistence type="predicted"/>
<dbReference type="Proteomes" id="UP000176294">
    <property type="component" value="Unassembled WGS sequence"/>
</dbReference>
<dbReference type="Gene3D" id="3.55.50.30">
    <property type="match status" value="1"/>
</dbReference>
<dbReference type="InterPro" id="IPR006860">
    <property type="entry name" value="FecR"/>
</dbReference>
<name>A0A1G1T013_9BACT</name>
<keyword evidence="4" id="KW-1185">Reference proteome</keyword>